<sequence length="845" mass="92760">MQMQSISGIITQIRSSKGEVPPPLVGPSVTMAGDQLFVFGGRLVSTRKMTNQLFVMDVKTQTWTRHIPSPDSDKPPTPRYFHSASIYKRSLIVFGGMGYTRKPTSPLASASSAVAATSGTPTASIGSMADEDGINGGRAGQNGLCVVDDISILDLDTMTWRRPIIQPSLFSPRPRYAHLAEIVDNKLVIIGGQDMNNSYLPEMNLLDLKIWEWVQVKTFDKHVGAYRSIAVTTPPGTRLPAVVKETMGDDSTSGLNQHQRNKSIAAGAENDTNGKNRRRTSFLRQQGQPVTVNDEPSPIYLYTNYNFTDVKRELQLVFMPSSNTNTPVIEDCSSFMTGSAMPPGLRFPTCHTLGHHMILAGTYLSPQAQSYSIWSLNLGTLTWARIETGNVFSTGSWNRGVLHEGTNRFLVFGNQHRGLLEDYNHRQNNFDHIAVVDLEAFGVYQLPRVTCSTLAQEMGLSLLNEPAVSDFLIVTRENQNIPVNSAVLAQRWPYFGDLMETNKVRGADDPSTKDNDEYSNDSAILKSHSMLFPYSYPVVIALLQFIYTDNLLTAQQYQPHILAQLLLLSDMYELPRLRILTTHALHQMLNMSTAPLIFETAALSHQTSLQIRALKMMIAAKKMIQQQQMIQAGINMDMTPGNTNLTSLPMTTSSSAPTAAAVVASTNQPSNAGPNAMSPSTSLPSTGDSPSSFMNRQQQRDAISARRSPSVQQQHLPDVPAQSRFDRYTSPTPDSHHPHSQSQQQLHQHLQQQYSNNNGNTNPLLTGRATAPGSAGHRYSSSMNNTNILSPPMSANSMSNGGTGAGSRVLGMSPPSTPRQNTIDLRGKKDKKKGTGMTFFGGKLF</sequence>
<dbReference type="SMART" id="SM00225">
    <property type="entry name" value="BTB"/>
    <property type="match status" value="1"/>
</dbReference>
<feature type="compositionally biased region" description="Polar residues" evidence="3">
    <location>
        <begin position="282"/>
        <end position="291"/>
    </location>
</feature>
<keyword evidence="2" id="KW-0677">Repeat</keyword>
<dbReference type="Pfam" id="PF24681">
    <property type="entry name" value="Kelch_KLHDC2_KLHL20_DRC7"/>
    <property type="match status" value="1"/>
</dbReference>
<dbReference type="GO" id="GO:0005829">
    <property type="term" value="C:cytosol"/>
    <property type="evidence" value="ECO:0007669"/>
    <property type="project" value="TreeGrafter"/>
</dbReference>
<dbReference type="SUPFAM" id="SSF117281">
    <property type="entry name" value="Kelch motif"/>
    <property type="match status" value="1"/>
</dbReference>
<keyword evidence="1" id="KW-0880">Kelch repeat</keyword>
<dbReference type="InterPro" id="IPR015915">
    <property type="entry name" value="Kelch-typ_b-propeller"/>
</dbReference>
<feature type="compositionally biased region" description="Polar residues" evidence="3">
    <location>
        <begin position="249"/>
        <end position="258"/>
    </location>
</feature>
<dbReference type="EMBL" id="LT554008">
    <property type="protein sequence ID" value="SAM02716.1"/>
    <property type="molecule type" value="Genomic_DNA"/>
</dbReference>
<feature type="domain" description="BTB" evidence="4">
    <location>
        <begin position="469"/>
        <end position="555"/>
    </location>
</feature>
<feature type="region of interest" description="Disordered" evidence="3">
    <location>
        <begin position="641"/>
        <end position="835"/>
    </location>
</feature>
<dbReference type="OMA" id="EITDCAY"/>
<dbReference type="AlphaFoldDB" id="A0A168PP48"/>
<dbReference type="SUPFAM" id="SSF50965">
    <property type="entry name" value="Galactose oxidase, central domain"/>
    <property type="match status" value="1"/>
</dbReference>
<dbReference type="Pfam" id="PF00651">
    <property type="entry name" value="BTB"/>
    <property type="match status" value="1"/>
</dbReference>
<dbReference type="PROSITE" id="PS50097">
    <property type="entry name" value="BTB"/>
    <property type="match status" value="1"/>
</dbReference>
<dbReference type="PANTHER" id="PTHR43503">
    <property type="entry name" value="MCG48959-RELATED"/>
    <property type="match status" value="1"/>
</dbReference>
<dbReference type="GO" id="GO:0005739">
    <property type="term" value="C:mitochondrion"/>
    <property type="evidence" value="ECO:0007669"/>
    <property type="project" value="TreeGrafter"/>
</dbReference>
<dbReference type="Gene3D" id="2.120.10.80">
    <property type="entry name" value="Kelch-type beta propeller"/>
    <property type="match status" value="2"/>
</dbReference>
<feature type="compositionally biased region" description="Low complexity" evidence="3">
    <location>
        <begin position="645"/>
        <end position="666"/>
    </location>
</feature>
<evidence type="ECO:0000313" key="6">
    <source>
        <dbReference type="Proteomes" id="UP000078561"/>
    </source>
</evidence>
<dbReference type="InParanoid" id="A0A168PP48"/>
<dbReference type="STRING" id="4829.A0A168PP48"/>
<organism evidence="5">
    <name type="scientific">Absidia glauca</name>
    <name type="common">Pin mould</name>
    <dbReference type="NCBI Taxonomy" id="4829"/>
    <lineage>
        <taxon>Eukaryota</taxon>
        <taxon>Fungi</taxon>
        <taxon>Fungi incertae sedis</taxon>
        <taxon>Mucoromycota</taxon>
        <taxon>Mucoromycotina</taxon>
        <taxon>Mucoromycetes</taxon>
        <taxon>Mucorales</taxon>
        <taxon>Cunninghamellaceae</taxon>
        <taxon>Absidia</taxon>
    </lineage>
</organism>
<evidence type="ECO:0000256" key="2">
    <source>
        <dbReference type="ARBA" id="ARBA00022737"/>
    </source>
</evidence>
<dbReference type="CDD" id="cd18186">
    <property type="entry name" value="BTB_POZ_ZBTB_KLHL-like"/>
    <property type="match status" value="1"/>
</dbReference>
<dbReference type="FunCoup" id="A0A168PP48">
    <property type="interactions" value="184"/>
</dbReference>
<dbReference type="Gene3D" id="3.30.710.10">
    <property type="entry name" value="Potassium Channel Kv1.1, Chain A"/>
    <property type="match status" value="1"/>
</dbReference>
<dbReference type="Proteomes" id="UP000078561">
    <property type="component" value="Unassembled WGS sequence"/>
</dbReference>
<accession>A0A168PP48</accession>
<proteinExistence type="predicted"/>
<protein>
    <recommendedName>
        <fullName evidence="4">BTB domain-containing protein</fullName>
    </recommendedName>
</protein>
<dbReference type="InterPro" id="IPR011333">
    <property type="entry name" value="SKP1/BTB/POZ_sf"/>
</dbReference>
<gene>
    <name evidence="5" type="primary">ABSGL_08532.1 scaffold 10403</name>
</gene>
<evidence type="ECO:0000256" key="1">
    <source>
        <dbReference type="ARBA" id="ARBA00022441"/>
    </source>
</evidence>
<feature type="compositionally biased region" description="Low complexity" evidence="3">
    <location>
        <begin position="740"/>
        <end position="767"/>
    </location>
</feature>
<reference evidence="5" key="1">
    <citation type="submission" date="2016-04" db="EMBL/GenBank/DDBJ databases">
        <authorList>
            <person name="Evans L.H."/>
            <person name="Alamgir A."/>
            <person name="Owens N."/>
            <person name="Weber N.D."/>
            <person name="Virtaneva K."/>
            <person name="Barbian K."/>
            <person name="Babar A."/>
            <person name="Rosenke K."/>
        </authorList>
    </citation>
    <scope>NUCLEOTIDE SEQUENCE [LARGE SCALE GENOMIC DNA]</scope>
    <source>
        <strain evidence="5">CBS 101.48</strain>
    </source>
</reference>
<name>A0A168PP48_ABSGL</name>
<keyword evidence="6" id="KW-1185">Reference proteome</keyword>
<dbReference type="PANTHER" id="PTHR43503:SF2">
    <property type="entry name" value="NEGATIVE REGULATOR OF SPORULATION MDS3-RELATED"/>
    <property type="match status" value="1"/>
</dbReference>
<evidence type="ECO:0000313" key="5">
    <source>
        <dbReference type="EMBL" id="SAM02716.1"/>
    </source>
</evidence>
<evidence type="ECO:0000256" key="3">
    <source>
        <dbReference type="SAM" id="MobiDB-lite"/>
    </source>
</evidence>
<dbReference type="SUPFAM" id="SSF54695">
    <property type="entry name" value="POZ domain"/>
    <property type="match status" value="1"/>
</dbReference>
<evidence type="ECO:0000259" key="4">
    <source>
        <dbReference type="PROSITE" id="PS50097"/>
    </source>
</evidence>
<dbReference type="InterPro" id="IPR000210">
    <property type="entry name" value="BTB/POZ_dom"/>
</dbReference>
<feature type="compositionally biased region" description="Polar residues" evidence="3">
    <location>
        <begin position="779"/>
        <end position="800"/>
    </location>
</feature>
<dbReference type="OrthoDB" id="10001928at2759"/>
<dbReference type="GO" id="GO:0045454">
    <property type="term" value="P:cell redox homeostasis"/>
    <property type="evidence" value="ECO:0007669"/>
    <property type="project" value="TreeGrafter"/>
</dbReference>
<feature type="region of interest" description="Disordered" evidence="3">
    <location>
        <begin position="248"/>
        <end position="291"/>
    </location>
</feature>
<dbReference type="InterPro" id="IPR011043">
    <property type="entry name" value="Gal_Oxase/kelch_b-propeller"/>
</dbReference>
<feature type="compositionally biased region" description="Polar residues" evidence="3">
    <location>
        <begin position="667"/>
        <end position="715"/>
    </location>
</feature>